<dbReference type="Ensembl" id="ENSELUT00000102402.1">
    <property type="protein sequence ID" value="ENSELUP00000082870.1"/>
    <property type="gene ID" value="ENSELUG00000037803.1"/>
</dbReference>
<protein>
    <submittedName>
        <fullName evidence="1">Uncharacterized protein</fullName>
    </submittedName>
</protein>
<proteinExistence type="predicted"/>
<evidence type="ECO:0000313" key="2">
    <source>
        <dbReference type="Proteomes" id="UP000265140"/>
    </source>
</evidence>
<sequence>MARVGDRKKHCNATIKLGQSYILVHIDVPSEVRSEVLDLCANVLLHYCNQRDPKLLKLGLQRGQLRSLLHTPLAIKGRHEVNGDNMGGLLALM</sequence>
<reference evidence="1" key="2">
    <citation type="submission" date="2025-08" db="UniProtKB">
        <authorList>
            <consortium name="Ensembl"/>
        </authorList>
    </citation>
    <scope>IDENTIFICATION</scope>
</reference>
<reference evidence="1" key="3">
    <citation type="submission" date="2025-09" db="UniProtKB">
        <authorList>
            <consortium name="Ensembl"/>
        </authorList>
    </citation>
    <scope>IDENTIFICATION</scope>
</reference>
<accession>A0AAY5K3V3</accession>
<organism evidence="1 2">
    <name type="scientific">Esox lucius</name>
    <name type="common">Northern pike</name>
    <dbReference type="NCBI Taxonomy" id="8010"/>
    <lineage>
        <taxon>Eukaryota</taxon>
        <taxon>Metazoa</taxon>
        <taxon>Chordata</taxon>
        <taxon>Craniata</taxon>
        <taxon>Vertebrata</taxon>
        <taxon>Euteleostomi</taxon>
        <taxon>Actinopterygii</taxon>
        <taxon>Neopterygii</taxon>
        <taxon>Teleostei</taxon>
        <taxon>Protacanthopterygii</taxon>
        <taxon>Esociformes</taxon>
        <taxon>Esocidae</taxon>
        <taxon>Esox</taxon>
    </lineage>
</organism>
<evidence type="ECO:0000313" key="1">
    <source>
        <dbReference type="Ensembl" id="ENSELUP00000082870.1"/>
    </source>
</evidence>
<reference evidence="1 2" key="1">
    <citation type="submission" date="2020-02" db="EMBL/GenBank/DDBJ databases">
        <title>Esox lucius (northern pike) genome, fEsoLuc1, primary haplotype.</title>
        <authorList>
            <person name="Myers G."/>
            <person name="Karagic N."/>
            <person name="Meyer A."/>
            <person name="Pippel M."/>
            <person name="Reichard M."/>
            <person name="Winkler S."/>
            <person name="Tracey A."/>
            <person name="Sims Y."/>
            <person name="Howe K."/>
            <person name="Rhie A."/>
            <person name="Formenti G."/>
            <person name="Durbin R."/>
            <person name="Fedrigo O."/>
            <person name="Jarvis E.D."/>
        </authorList>
    </citation>
    <scope>NUCLEOTIDE SEQUENCE [LARGE SCALE GENOMIC DNA]</scope>
</reference>
<dbReference type="AlphaFoldDB" id="A0AAY5K3V3"/>
<keyword evidence="2" id="KW-1185">Reference proteome</keyword>
<name>A0AAY5K3V3_ESOLU</name>
<dbReference type="Proteomes" id="UP000265140">
    <property type="component" value="Chromosome 6"/>
</dbReference>